<comment type="caution">
    <text evidence="2">The sequence shown here is derived from an EMBL/GenBank/DDBJ whole genome shotgun (WGS) entry which is preliminary data.</text>
</comment>
<evidence type="ECO:0000313" key="3">
    <source>
        <dbReference type="Proteomes" id="UP001243009"/>
    </source>
</evidence>
<evidence type="ECO:0000313" key="2">
    <source>
        <dbReference type="EMBL" id="MDO9708523.1"/>
    </source>
</evidence>
<proteinExistence type="predicted"/>
<reference evidence="2 3" key="1">
    <citation type="submission" date="2023-08" db="EMBL/GenBank/DDBJ databases">
        <title>The draft genome sequence of Paracraurococcus sp. LOR1-02.</title>
        <authorList>
            <person name="Kingkaew E."/>
            <person name="Tanasupawat S."/>
        </authorList>
    </citation>
    <scope>NUCLEOTIDE SEQUENCE [LARGE SCALE GENOMIC DNA]</scope>
    <source>
        <strain evidence="2 3">LOR1-02</strain>
    </source>
</reference>
<organism evidence="2 3">
    <name type="scientific">Paracraurococcus lichenis</name>
    <dbReference type="NCBI Taxonomy" id="3064888"/>
    <lineage>
        <taxon>Bacteria</taxon>
        <taxon>Pseudomonadati</taxon>
        <taxon>Pseudomonadota</taxon>
        <taxon>Alphaproteobacteria</taxon>
        <taxon>Acetobacterales</taxon>
        <taxon>Roseomonadaceae</taxon>
        <taxon>Paracraurococcus</taxon>
    </lineage>
</organism>
<dbReference type="RefSeq" id="WP_305103392.1">
    <property type="nucleotide sequence ID" value="NZ_JAUTWS010000007.1"/>
</dbReference>
<keyword evidence="3" id="KW-1185">Reference proteome</keyword>
<accession>A0ABT9DXA0</accession>
<evidence type="ECO:0000256" key="1">
    <source>
        <dbReference type="SAM" id="MobiDB-lite"/>
    </source>
</evidence>
<dbReference type="Proteomes" id="UP001243009">
    <property type="component" value="Unassembled WGS sequence"/>
</dbReference>
<feature type="compositionally biased region" description="Basic and acidic residues" evidence="1">
    <location>
        <begin position="1"/>
        <end position="37"/>
    </location>
</feature>
<feature type="compositionally biased region" description="Basic residues" evidence="1">
    <location>
        <begin position="75"/>
        <end position="84"/>
    </location>
</feature>
<name>A0ABT9DXA0_9PROT</name>
<feature type="region of interest" description="Disordered" evidence="1">
    <location>
        <begin position="1"/>
        <end position="84"/>
    </location>
</feature>
<dbReference type="EMBL" id="JAUTWS010000007">
    <property type="protein sequence ID" value="MDO9708523.1"/>
    <property type="molecule type" value="Genomic_DNA"/>
</dbReference>
<sequence length="84" mass="8683">MSDRKPPDDTHGAAPPKDARHGTEHSHPAISEERGDDPASGSIDSPTPPGEAQAGDLSELGANLGGPVDVFPTRGRPRKERPAG</sequence>
<protein>
    <submittedName>
        <fullName evidence="2">Uncharacterized protein</fullName>
    </submittedName>
</protein>
<gene>
    <name evidence="2" type="ORF">Q7A36_09220</name>
</gene>